<accession>A0ABD0SMW2</accession>
<comment type="caution">
    <text evidence="3">The sequence shown here is derived from an EMBL/GenBank/DDBJ whole genome shotgun (WGS) entry which is preliminary data.</text>
</comment>
<dbReference type="Proteomes" id="UP001549921">
    <property type="component" value="Unassembled WGS sequence"/>
</dbReference>
<gene>
    <name evidence="3" type="ORF">ABMA28_006246</name>
</gene>
<sequence>MENTRLYILRIILACIILNAIFVAEAKKKTKHHHHNVSSTTNNEHQTRKNQEAPEIAGHNHKHAKKTKRSAYSRSWSSKEYSRMPPYLVFNRKVGAYYPYYINPNDNNIRRSMVRQTSRQG</sequence>
<proteinExistence type="predicted"/>
<keyword evidence="2" id="KW-1133">Transmembrane helix</keyword>
<name>A0ABD0SMW2_LOXSC</name>
<keyword evidence="2" id="KW-0812">Transmembrane</keyword>
<feature type="transmembrane region" description="Helical" evidence="2">
    <location>
        <begin position="6"/>
        <end position="24"/>
    </location>
</feature>
<keyword evidence="2" id="KW-0472">Membrane</keyword>
<dbReference type="EMBL" id="JBEDNZ010000019">
    <property type="protein sequence ID" value="KAL0820349.1"/>
    <property type="molecule type" value="Genomic_DNA"/>
</dbReference>
<evidence type="ECO:0000256" key="1">
    <source>
        <dbReference type="SAM" id="MobiDB-lite"/>
    </source>
</evidence>
<dbReference type="AlphaFoldDB" id="A0ABD0SMW2"/>
<protein>
    <submittedName>
        <fullName evidence="3">Uncharacterized protein</fullName>
    </submittedName>
</protein>
<evidence type="ECO:0000313" key="3">
    <source>
        <dbReference type="EMBL" id="KAL0820349.1"/>
    </source>
</evidence>
<evidence type="ECO:0000256" key="2">
    <source>
        <dbReference type="SAM" id="Phobius"/>
    </source>
</evidence>
<feature type="compositionally biased region" description="Basic residues" evidence="1">
    <location>
        <begin position="59"/>
        <end position="71"/>
    </location>
</feature>
<evidence type="ECO:0000313" key="4">
    <source>
        <dbReference type="Proteomes" id="UP001549921"/>
    </source>
</evidence>
<feature type="region of interest" description="Disordered" evidence="1">
    <location>
        <begin position="32"/>
        <end position="75"/>
    </location>
</feature>
<organism evidence="3 4">
    <name type="scientific">Loxostege sticticalis</name>
    <name type="common">Beet webworm moth</name>
    <dbReference type="NCBI Taxonomy" id="481309"/>
    <lineage>
        <taxon>Eukaryota</taxon>
        <taxon>Metazoa</taxon>
        <taxon>Ecdysozoa</taxon>
        <taxon>Arthropoda</taxon>
        <taxon>Hexapoda</taxon>
        <taxon>Insecta</taxon>
        <taxon>Pterygota</taxon>
        <taxon>Neoptera</taxon>
        <taxon>Endopterygota</taxon>
        <taxon>Lepidoptera</taxon>
        <taxon>Glossata</taxon>
        <taxon>Ditrysia</taxon>
        <taxon>Pyraloidea</taxon>
        <taxon>Crambidae</taxon>
        <taxon>Pyraustinae</taxon>
        <taxon>Loxostege</taxon>
    </lineage>
</organism>
<reference evidence="3 4" key="1">
    <citation type="submission" date="2024-06" db="EMBL/GenBank/DDBJ databases">
        <title>A chromosome-level genome assembly of beet webworm, Loxostege sticticalis.</title>
        <authorList>
            <person name="Zhang Y."/>
        </authorList>
    </citation>
    <scope>NUCLEOTIDE SEQUENCE [LARGE SCALE GENOMIC DNA]</scope>
    <source>
        <strain evidence="3">AQ028</strain>
        <tissue evidence="3">Male pupae</tissue>
    </source>
</reference>